<dbReference type="FunFam" id="2.40.10.10:FF:000005">
    <property type="entry name" value="Serine protease 37"/>
    <property type="match status" value="1"/>
</dbReference>
<dbReference type="GO" id="GO:0004252">
    <property type="term" value="F:serine-type endopeptidase activity"/>
    <property type="evidence" value="ECO:0007669"/>
    <property type="project" value="UniProtKB-EC"/>
</dbReference>
<evidence type="ECO:0000256" key="9">
    <source>
        <dbReference type="ARBA" id="ARBA00038868"/>
    </source>
</evidence>
<keyword evidence="4 10" id="KW-0378">Hydrolase</keyword>
<evidence type="ECO:0000256" key="10">
    <source>
        <dbReference type="RuleBase" id="RU363034"/>
    </source>
</evidence>
<dbReference type="OMA" id="SYMVFLR"/>
<organism evidence="13 14">
    <name type="scientific">Cyprinodon variegatus</name>
    <name type="common">Sheepshead minnow</name>
    <dbReference type="NCBI Taxonomy" id="28743"/>
    <lineage>
        <taxon>Eukaryota</taxon>
        <taxon>Metazoa</taxon>
        <taxon>Chordata</taxon>
        <taxon>Craniata</taxon>
        <taxon>Vertebrata</taxon>
        <taxon>Euteleostomi</taxon>
        <taxon>Actinopterygii</taxon>
        <taxon>Neopterygii</taxon>
        <taxon>Teleostei</taxon>
        <taxon>Neoteleostei</taxon>
        <taxon>Acanthomorphata</taxon>
        <taxon>Ovalentaria</taxon>
        <taxon>Atherinomorphae</taxon>
        <taxon>Cyprinodontiformes</taxon>
        <taxon>Cyprinodontidae</taxon>
        <taxon>Cyprinodon</taxon>
    </lineage>
</organism>
<dbReference type="AlphaFoldDB" id="A0A3Q2FTP4"/>
<keyword evidence="5 10" id="KW-0720">Serine protease</keyword>
<dbReference type="PROSITE" id="PS00135">
    <property type="entry name" value="TRYPSIN_SER"/>
    <property type="match status" value="1"/>
</dbReference>
<dbReference type="InterPro" id="IPR009003">
    <property type="entry name" value="Peptidase_S1_PA"/>
</dbReference>
<dbReference type="EC" id="3.4.21.4" evidence="9"/>
<name>A0A3Q2FTP4_CYPVA</name>
<dbReference type="InterPro" id="IPR033116">
    <property type="entry name" value="TRYPSIN_SER"/>
</dbReference>
<keyword evidence="14" id="KW-1185">Reference proteome</keyword>
<evidence type="ECO:0000256" key="4">
    <source>
        <dbReference type="ARBA" id="ARBA00022801"/>
    </source>
</evidence>
<dbReference type="GeneTree" id="ENSGT01030000234551"/>
<reference evidence="13" key="1">
    <citation type="submission" date="2025-08" db="UniProtKB">
        <authorList>
            <consortium name="Ensembl"/>
        </authorList>
    </citation>
    <scope>IDENTIFICATION</scope>
</reference>
<dbReference type="STRING" id="28743.ENSCVAP00000010235"/>
<evidence type="ECO:0000256" key="11">
    <source>
        <dbReference type="SAM" id="SignalP"/>
    </source>
</evidence>
<dbReference type="CDD" id="cd00190">
    <property type="entry name" value="Tryp_SPc"/>
    <property type="match status" value="1"/>
</dbReference>
<keyword evidence="2 10" id="KW-0645">Protease</keyword>
<dbReference type="SUPFAM" id="SSF50494">
    <property type="entry name" value="Trypsin-like serine proteases"/>
    <property type="match status" value="1"/>
</dbReference>
<evidence type="ECO:0000259" key="12">
    <source>
        <dbReference type="PROSITE" id="PS50240"/>
    </source>
</evidence>
<keyword evidence="7" id="KW-1015">Disulfide bond</keyword>
<evidence type="ECO:0000256" key="8">
    <source>
        <dbReference type="ARBA" id="ARBA00036320"/>
    </source>
</evidence>
<evidence type="ECO:0000256" key="6">
    <source>
        <dbReference type="ARBA" id="ARBA00023145"/>
    </source>
</evidence>
<evidence type="ECO:0000313" key="13">
    <source>
        <dbReference type="Ensembl" id="ENSCVAP00000010235.1"/>
    </source>
</evidence>
<evidence type="ECO:0000256" key="7">
    <source>
        <dbReference type="ARBA" id="ARBA00023157"/>
    </source>
</evidence>
<comment type="catalytic activity">
    <reaction evidence="8">
        <text>Preferential cleavage: Arg-|-Xaa, Lys-|-Xaa.</text>
        <dbReference type="EC" id="3.4.21.4"/>
    </reaction>
</comment>
<feature type="chain" id="PRO_5018662855" description="trypsin" evidence="11">
    <location>
        <begin position="23"/>
        <end position="258"/>
    </location>
</feature>
<accession>A0A3Q2FTP4</accession>
<dbReference type="InterPro" id="IPR043504">
    <property type="entry name" value="Peptidase_S1_PA_chymotrypsin"/>
</dbReference>
<dbReference type="Proteomes" id="UP000265020">
    <property type="component" value="Unassembled WGS sequence"/>
</dbReference>
<sequence length="258" mass="28410">MCIYCNLVLVVLVLALNSQVTAVIDGHSVLDSIHFKCQTAHAGKIIVVHKSAEHSRPYMVHVEGYDEEKGNFTCGGFLVSEDFVMTAAHCKAESYNVCFGMNSLDDNGMKCSSVKEHFSHKDYNEETLTNDIMLLKLSNRAACKKRMKPIAMADKADNSPKMCLVIGWGITDNGKTSSKLMEVNVTLTDDEMCTEEKAFYSKGKKGPAGGDSGGPLVCENGKAYGVISGHQEDLTKYTKIPEYMDWIKEIMQPKSALD</sequence>
<dbReference type="PROSITE" id="PS50240">
    <property type="entry name" value="TRYPSIN_DOM"/>
    <property type="match status" value="1"/>
</dbReference>
<proteinExistence type="predicted"/>
<evidence type="ECO:0000256" key="5">
    <source>
        <dbReference type="ARBA" id="ARBA00022825"/>
    </source>
</evidence>
<evidence type="ECO:0000256" key="1">
    <source>
        <dbReference type="ARBA" id="ARBA00004239"/>
    </source>
</evidence>
<dbReference type="Ensembl" id="ENSCVAT00000016896.1">
    <property type="protein sequence ID" value="ENSCVAP00000010235.1"/>
    <property type="gene ID" value="ENSCVAG00000012322.1"/>
</dbReference>
<evidence type="ECO:0000313" key="14">
    <source>
        <dbReference type="Proteomes" id="UP000265020"/>
    </source>
</evidence>
<protein>
    <recommendedName>
        <fullName evidence="9">trypsin</fullName>
        <ecNumber evidence="9">3.4.21.4</ecNumber>
    </recommendedName>
</protein>
<feature type="signal peptide" evidence="11">
    <location>
        <begin position="1"/>
        <end position="22"/>
    </location>
</feature>
<reference evidence="13" key="2">
    <citation type="submission" date="2025-09" db="UniProtKB">
        <authorList>
            <consortium name="Ensembl"/>
        </authorList>
    </citation>
    <scope>IDENTIFICATION</scope>
</reference>
<dbReference type="PANTHER" id="PTHR24271:SF81">
    <property type="entry name" value="GRANZYME B"/>
    <property type="match status" value="1"/>
</dbReference>
<comment type="subcellular location">
    <subcellularLocation>
        <location evidence="1">Secreted</location>
        <location evidence="1">Extracellular space</location>
    </subcellularLocation>
</comment>
<dbReference type="GO" id="GO:0005576">
    <property type="term" value="C:extracellular region"/>
    <property type="evidence" value="ECO:0007669"/>
    <property type="project" value="UniProtKB-SubCell"/>
</dbReference>
<dbReference type="PANTHER" id="PTHR24271">
    <property type="entry name" value="KALLIKREIN-RELATED"/>
    <property type="match status" value="1"/>
</dbReference>
<feature type="domain" description="Peptidase S1" evidence="12">
    <location>
        <begin position="23"/>
        <end position="252"/>
    </location>
</feature>
<dbReference type="InterPro" id="IPR001314">
    <property type="entry name" value="Peptidase_S1A"/>
</dbReference>
<keyword evidence="6" id="KW-0865">Zymogen</keyword>
<dbReference type="SMART" id="SM00020">
    <property type="entry name" value="Tryp_SPc"/>
    <property type="match status" value="1"/>
</dbReference>
<dbReference type="Pfam" id="PF00089">
    <property type="entry name" value="Trypsin"/>
    <property type="match status" value="1"/>
</dbReference>
<dbReference type="InterPro" id="IPR001254">
    <property type="entry name" value="Trypsin_dom"/>
</dbReference>
<dbReference type="InterPro" id="IPR018114">
    <property type="entry name" value="TRYPSIN_HIS"/>
</dbReference>
<dbReference type="Gene3D" id="2.40.10.10">
    <property type="entry name" value="Trypsin-like serine proteases"/>
    <property type="match status" value="2"/>
</dbReference>
<evidence type="ECO:0000256" key="3">
    <source>
        <dbReference type="ARBA" id="ARBA00022729"/>
    </source>
</evidence>
<dbReference type="GO" id="GO:0006508">
    <property type="term" value="P:proteolysis"/>
    <property type="evidence" value="ECO:0007669"/>
    <property type="project" value="UniProtKB-KW"/>
</dbReference>
<evidence type="ECO:0000256" key="2">
    <source>
        <dbReference type="ARBA" id="ARBA00022670"/>
    </source>
</evidence>
<keyword evidence="3 11" id="KW-0732">Signal</keyword>
<dbReference type="PRINTS" id="PR00722">
    <property type="entry name" value="CHYMOTRYPSIN"/>
</dbReference>
<dbReference type="PROSITE" id="PS00134">
    <property type="entry name" value="TRYPSIN_HIS"/>
    <property type="match status" value="1"/>
</dbReference>